<gene>
    <name evidence="2" type="ORF">g.52028</name>
</gene>
<proteinExistence type="predicted"/>
<evidence type="ECO:0000256" key="1">
    <source>
        <dbReference type="SAM" id="MobiDB-lite"/>
    </source>
</evidence>
<accession>A0A1B6L3H0</accession>
<organism evidence="2">
    <name type="scientific">Graphocephala atropunctata</name>
    <dbReference type="NCBI Taxonomy" id="36148"/>
    <lineage>
        <taxon>Eukaryota</taxon>
        <taxon>Metazoa</taxon>
        <taxon>Ecdysozoa</taxon>
        <taxon>Arthropoda</taxon>
        <taxon>Hexapoda</taxon>
        <taxon>Insecta</taxon>
        <taxon>Pterygota</taxon>
        <taxon>Neoptera</taxon>
        <taxon>Paraneoptera</taxon>
        <taxon>Hemiptera</taxon>
        <taxon>Auchenorrhyncha</taxon>
        <taxon>Membracoidea</taxon>
        <taxon>Cicadellidae</taxon>
        <taxon>Cicadellinae</taxon>
        <taxon>Cicadellini</taxon>
        <taxon>Graphocephala</taxon>
    </lineage>
</organism>
<dbReference type="EMBL" id="GEBQ01021695">
    <property type="protein sequence ID" value="JAT18282.1"/>
    <property type="molecule type" value="Transcribed_RNA"/>
</dbReference>
<feature type="region of interest" description="Disordered" evidence="1">
    <location>
        <begin position="67"/>
        <end position="87"/>
    </location>
</feature>
<feature type="non-terminal residue" evidence="2">
    <location>
        <position position="1"/>
    </location>
</feature>
<evidence type="ECO:0008006" key="3">
    <source>
        <dbReference type="Google" id="ProtNLM"/>
    </source>
</evidence>
<evidence type="ECO:0000313" key="2">
    <source>
        <dbReference type="EMBL" id="JAT18282.1"/>
    </source>
</evidence>
<protein>
    <recommendedName>
        <fullName evidence="3">CUE domain-containing protein</fullName>
    </recommendedName>
</protein>
<feature type="compositionally biased region" description="Pro residues" evidence="1">
    <location>
        <begin position="67"/>
        <end position="80"/>
    </location>
</feature>
<name>A0A1B6L3H0_9HEMI</name>
<reference evidence="2" key="1">
    <citation type="submission" date="2015-11" db="EMBL/GenBank/DDBJ databases">
        <title>De novo transcriptome assembly of four potential Pierce s Disease insect vectors from Arizona vineyards.</title>
        <authorList>
            <person name="Tassone E.E."/>
        </authorList>
    </citation>
    <scope>NUCLEOTIDE SEQUENCE</scope>
</reference>
<sequence length="108" mass="11755">AMFPTVTETHIRTLLLKYHGREAVVISALQVEKHPLTMPGPYTPPMGARPLPGVGLYAVTPPHTPLPPRLGPAAIPPRPHSSPKMKLRFSTSHPLHSATLLTFVSLFI</sequence>
<dbReference type="AlphaFoldDB" id="A0A1B6L3H0"/>